<organism evidence="2 3">
    <name type="scientific">Nitrososphaera gargensis (strain Ga9.2)</name>
    <dbReference type="NCBI Taxonomy" id="1237085"/>
    <lineage>
        <taxon>Archaea</taxon>
        <taxon>Nitrososphaerota</taxon>
        <taxon>Nitrososphaeria</taxon>
        <taxon>Nitrososphaerales</taxon>
        <taxon>Nitrososphaeraceae</taxon>
        <taxon>Nitrososphaera</taxon>
    </lineage>
</organism>
<gene>
    <name evidence="2" type="ordered locus">Ngar_c08270</name>
</gene>
<feature type="region of interest" description="Disordered" evidence="1">
    <location>
        <begin position="45"/>
        <end position="67"/>
    </location>
</feature>
<dbReference type="Proteomes" id="UP000008037">
    <property type="component" value="Chromosome"/>
</dbReference>
<protein>
    <submittedName>
        <fullName evidence="2">Uncharacterized protein</fullName>
    </submittedName>
</protein>
<evidence type="ECO:0000256" key="1">
    <source>
        <dbReference type="SAM" id="MobiDB-lite"/>
    </source>
</evidence>
<name>K0IMC4_NITGG</name>
<evidence type="ECO:0000313" key="2">
    <source>
        <dbReference type="EMBL" id="AFU57769.1"/>
    </source>
</evidence>
<dbReference type="KEGG" id="nga:Ngar_c08270"/>
<feature type="compositionally biased region" description="Basic and acidic residues" evidence="1">
    <location>
        <begin position="50"/>
        <end position="67"/>
    </location>
</feature>
<dbReference type="BioCyc" id="CNIT1237085:G1324-825-MONOMER"/>
<dbReference type="EMBL" id="CP002408">
    <property type="protein sequence ID" value="AFU57769.1"/>
    <property type="molecule type" value="Genomic_DNA"/>
</dbReference>
<dbReference type="InParanoid" id="K0IMC4"/>
<accession>K0IMC4</accession>
<keyword evidence="3" id="KW-1185">Reference proteome</keyword>
<dbReference type="HOGENOM" id="CLU_2802393_0_0_2"/>
<proteinExistence type="predicted"/>
<sequence length="67" mass="7443">MSKRGNASHNIHSIIILSDKGSTHAIYEEILNYLSNDQAVIYAAEPNPSNKRDTENVKGEESARCLQ</sequence>
<reference evidence="2 3" key="1">
    <citation type="journal article" date="2012" name="Environ. Microbiol.">
        <title>The genome of the ammonia-oxidizing Candidatus Nitrososphaera gargensis: insights into metabolic versatility and environmental adaptations.</title>
        <authorList>
            <person name="Spang A."/>
            <person name="Poehlein A."/>
            <person name="Offre P."/>
            <person name="Zumbragel S."/>
            <person name="Haider S."/>
            <person name="Rychlik N."/>
            <person name="Nowka B."/>
            <person name="Schmeisser C."/>
            <person name="Lebedeva E.V."/>
            <person name="Rattei T."/>
            <person name="Bohm C."/>
            <person name="Schmid M."/>
            <person name="Galushko A."/>
            <person name="Hatzenpichler R."/>
            <person name="Weinmaier T."/>
            <person name="Daniel R."/>
            <person name="Schleper C."/>
            <person name="Spieck E."/>
            <person name="Streit W."/>
            <person name="Wagner M."/>
        </authorList>
    </citation>
    <scope>NUCLEOTIDE SEQUENCE [LARGE SCALE GENOMIC DNA]</scope>
    <source>
        <strain evidence="3">Ga9.2</strain>
    </source>
</reference>
<dbReference type="AlphaFoldDB" id="K0IMC4"/>
<evidence type="ECO:0000313" key="3">
    <source>
        <dbReference type="Proteomes" id="UP000008037"/>
    </source>
</evidence>